<dbReference type="GO" id="GO:0016020">
    <property type="term" value="C:membrane"/>
    <property type="evidence" value="ECO:0007669"/>
    <property type="project" value="UniProtKB-SubCell"/>
</dbReference>
<dbReference type="InterPro" id="IPR020846">
    <property type="entry name" value="MFS_dom"/>
</dbReference>
<feature type="transmembrane region" description="Helical" evidence="8">
    <location>
        <begin position="354"/>
        <end position="371"/>
    </location>
</feature>
<name>A0A068UFX9_COFCA</name>
<comment type="subcellular location">
    <subcellularLocation>
        <location evidence="1">Membrane</location>
        <topology evidence="1">Multi-pass membrane protein</topology>
    </subcellularLocation>
</comment>
<dbReference type="Gramene" id="CDP07167">
    <property type="protein sequence ID" value="CDP07167"/>
    <property type="gene ID" value="GSCOC_T00024314001"/>
</dbReference>
<evidence type="ECO:0000256" key="7">
    <source>
        <dbReference type="SAM" id="MobiDB-lite"/>
    </source>
</evidence>
<evidence type="ECO:0000259" key="9">
    <source>
        <dbReference type="PROSITE" id="PS50850"/>
    </source>
</evidence>
<feature type="domain" description="Major facilitator superfamily (MFS) profile" evidence="9">
    <location>
        <begin position="54"/>
        <end position="533"/>
    </location>
</feature>
<dbReference type="InterPro" id="IPR005828">
    <property type="entry name" value="MFS_sugar_transport-like"/>
</dbReference>
<evidence type="ECO:0000256" key="5">
    <source>
        <dbReference type="ARBA" id="ARBA00044504"/>
    </source>
</evidence>
<keyword evidence="3 8" id="KW-1133">Transmembrane helix</keyword>
<evidence type="ECO:0000313" key="10">
    <source>
        <dbReference type="EMBL" id="CDP07167.1"/>
    </source>
</evidence>
<dbReference type="InterPro" id="IPR036259">
    <property type="entry name" value="MFS_trans_sf"/>
</dbReference>
<evidence type="ECO:0000256" key="3">
    <source>
        <dbReference type="ARBA" id="ARBA00022989"/>
    </source>
</evidence>
<keyword evidence="4 8" id="KW-0472">Membrane</keyword>
<feature type="transmembrane region" description="Helical" evidence="8">
    <location>
        <begin position="220"/>
        <end position="239"/>
    </location>
</feature>
<evidence type="ECO:0000256" key="4">
    <source>
        <dbReference type="ARBA" id="ARBA00023136"/>
    </source>
</evidence>
<evidence type="ECO:0000256" key="1">
    <source>
        <dbReference type="ARBA" id="ARBA00004141"/>
    </source>
</evidence>
<reference evidence="11" key="1">
    <citation type="journal article" date="2014" name="Science">
        <title>The coffee genome provides insight into the convergent evolution of caffeine biosynthesis.</title>
        <authorList>
            <person name="Denoeud F."/>
            <person name="Carretero-Paulet L."/>
            <person name="Dereeper A."/>
            <person name="Droc G."/>
            <person name="Guyot R."/>
            <person name="Pietrella M."/>
            <person name="Zheng C."/>
            <person name="Alberti A."/>
            <person name="Anthony F."/>
            <person name="Aprea G."/>
            <person name="Aury J.M."/>
            <person name="Bento P."/>
            <person name="Bernard M."/>
            <person name="Bocs S."/>
            <person name="Campa C."/>
            <person name="Cenci A."/>
            <person name="Combes M.C."/>
            <person name="Crouzillat D."/>
            <person name="Da Silva C."/>
            <person name="Daddiego L."/>
            <person name="De Bellis F."/>
            <person name="Dussert S."/>
            <person name="Garsmeur O."/>
            <person name="Gayraud T."/>
            <person name="Guignon V."/>
            <person name="Jahn K."/>
            <person name="Jamilloux V."/>
            <person name="Joet T."/>
            <person name="Labadie K."/>
            <person name="Lan T."/>
            <person name="Leclercq J."/>
            <person name="Lepelley M."/>
            <person name="Leroy T."/>
            <person name="Li L.T."/>
            <person name="Librado P."/>
            <person name="Lopez L."/>
            <person name="Munoz A."/>
            <person name="Noel B."/>
            <person name="Pallavicini A."/>
            <person name="Perrotta G."/>
            <person name="Poncet V."/>
            <person name="Pot D."/>
            <person name="Priyono X."/>
            <person name="Rigoreau M."/>
            <person name="Rouard M."/>
            <person name="Rozas J."/>
            <person name="Tranchant-Dubreuil C."/>
            <person name="VanBuren R."/>
            <person name="Zhang Q."/>
            <person name="Andrade A.C."/>
            <person name="Argout X."/>
            <person name="Bertrand B."/>
            <person name="de Kochko A."/>
            <person name="Graziosi G."/>
            <person name="Henry R.J."/>
            <person name="Jayarama X."/>
            <person name="Ming R."/>
            <person name="Nagai C."/>
            <person name="Rounsley S."/>
            <person name="Sankoff D."/>
            <person name="Giuliano G."/>
            <person name="Albert V.A."/>
            <person name="Wincker P."/>
            <person name="Lashermes P."/>
        </authorList>
    </citation>
    <scope>NUCLEOTIDE SEQUENCE [LARGE SCALE GENOMIC DNA]</scope>
    <source>
        <strain evidence="11">cv. DH200-94</strain>
    </source>
</reference>
<feature type="transmembrane region" description="Helical" evidence="8">
    <location>
        <begin position="509"/>
        <end position="528"/>
    </location>
</feature>
<gene>
    <name evidence="10" type="ORF">GSCOC_T00024314001</name>
</gene>
<comment type="catalytic activity">
    <reaction evidence="6">
        <text>phosphate(in) + H(+)(in) = phosphate(out) + H(+)(out)</text>
        <dbReference type="Rhea" id="RHEA:29939"/>
        <dbReference type="ChEBI" id="CHEBI:15378"/>
        <dbReference type="ChEBI" id="CHEBI:43474"/>
    </reaction>
    <physiologicalReaction direction="right-to-left" evidence="6">
        <dbReference type="Rhea" id="RHEA:29941"/>
    </physiologicalReaction>
</comment>
<evidence type="ECO:0000256" key="2">
    <source>
        <dbReference type="ARBA" id="ARBA00022692"/>
    </source>
</evidence>
<dbReference type="Proteomes" id="UP000295252">
    <property type="component" value="Chromosome X"/>
</dbReference>
<dbReference type="Pfam" id="PF00083">
    <property type="entry name" value="Sugar_tr"/>
    <property type="match status" value="1"/>
</dbReference>
<dbReference type="PANTHER" id="PTHR24064">
    <property type="entry name" value="SOLUTE CARRIER FAMILY 22 MEMBER"/>
    <property type="match status" value="1"/>
</dbReference>
<evidence type="ECO:0000256" key="8">
    <source>
        <dbReference type="SAM" id="Phobius"/>
    </source>
</evidence>
<feature type="transmembrane region" description="Helical" evidence="8">
    <location>
        <begin position="128"/>
        <end position="149"/>
    </location>
</feature>
<keyword evidence="11" id="KW-1185">Reference proteome</keyword>
<feature type="transmembrane region" description="Helical" evidence="8">
    <location>
        <begin position="383"/>
        <end position="405"/>
    </location>
</feature>
<feature type="transmembrane region" description="Helical" evidence="8">
    <location>
        <begin position="185"/>
        <end position="208"/>
    </location>
</feature>
<sequence>MTDPAPLILRSSSSSSSVVAAEASPPSSGTRTSTLDDTIERCIGDYFGWTQFLRAILISLAWAFDAQQTFITVFTDVDPTWHCTRNNTTNICSSSSQVCLLPDEAWSWDLPPYTSTISEWSLQCAGSFLAGLPASSFFAGSLAGGFVLATLADSSLGRKKLLVLSCLLMSISGLLTALVSTNVWIYTALRFLCGFGRASVGTCALVLATEMVGKRWRAHVGMIGFLFFTLGFLSLPLMAYLNRGSSWRVLYFWSCAPTVLYSILVHFFAYESPRWLYVRGRKQEFLSTLKRIATVPTPQLLDITSSCFSNNTNSSSGTTGCELDIDDATRNAANFWNSSSYYALWEKPWAFRRLAAVMAIGFGTGMVYYGMPLGLGNLSFNLYLSVTLNALSEFPAAFMTFFLIATLNRKGLVLGLSVASGVCSCLIIVVEQVINSNSYYYWWRNALQMVLELASFFSACTGFNVLMIFTLELFPTSVRNSALSMVRQAVVFGGLFSPLLVAAGRNGFLSYGVFGVTIAVSGLFVGCLPETRGAALCDTLDEQEHKETLAFSAKITHECA</sequence>
<dbReference type="PhylomeDB" id="A0A068UFX9"/>
<feature type="transmembrane region" description="Helical" evidence="8">
    <location>
        <begin position="161"/>
        <end position="179"/>
    </location>
</feature>
<dbReference type="GO" id="GO:0022857">
    <property type="term" value="F:transmembrane transporter activity"/>
    <property type="evidence" value="ECO:0007669"/>
    <property type="project" value="InterPro"/>
</dbReference>
<evidence type="ECO:0000256" key="6">
    <source>
        <dbReference type="ARBA" id="ARBA00049011"/>
    </source>
</evidence>
<organism evidence="10 11">
    <name type="scientific">Coffea canephora</name>
    <name type="common">Robusta coffee</name>
    <dbReference type="NCBI Taxonomy" id="49390"/>
    <lineage>
        <taxon>Eukaryota</taxon>
        <taxon>Viridiplantae</taxon>
        <taxon>Streptophyta</taxon>
        <taxon>Embryophyta</taxon>
        <taxon>Tracheophyta</taxon>
        <taxon>Spermatophyta</taxon>
        <taxon>Magnoliopsida</taxon>
        <taxon>eudicotyledons</taxon>
        <taxon>Gunneridae</taxon>
        <taxon>Pentapetalae</taxon>
        <taxon>asterids</taxon>
        <taxon>lamiids</taxon>
        <taxon>Gentianales</taxon>
        <taxon>Rubiaceae</taxon>
        <taxon>Ixoroideae</taxon>
        <taxon>Gardenieae complex</taxon>
        <taxon>Bertiereae - Coffeeae clade</taxon>
        <taxon>Coffeeae</taxon>
        <taxon>Coffea</taxon>
    </lineage>
</organism>
<evidence type="ECO:0000313" key="11">
    <source>
        <dbReference type="Proteomes" id="UP000295252"/>
    </source>
</evidence>
<feature type="transmembrane region" description="Helical" evidence="8">
    <location>
        <begin position="251"/>
        <end position="270"/>
    </location>
</feature>
<dbReference type="STRING" id="49390.A0A068UFX9"/>
<dbReference type="AlphaFoldDB" id="A0A068UFX9"/>
<feature type="transmembrane region" description="Helical" evidence="8">
    <location>
        <begin position="486"/>
        <end position="503"/>
    </location>
</feature>
<dbReference type="Gene3D" id="1.20.1250.20">
    <property type="entry name" value="MFS general substrate transporter like domains"/>
    <property type="match status" value="1"/>
</dbReference>
<dbReference type="OMA" id="WTSIPTI"/>
<keyword evidence="2 8" id="KW-0812">Transmembrane</keyword>
<dbReference type="InParanoid" id="A0A068UFX9"/>
<feature type="transmembrane region" description="Helical" evidence="8">
    <location>
        <begin position="412"/>
        <end position="434"/>
    </location>
</feature>
<feature type="region of interest" description="Disordered" evidence="7">
    <location>
        <begin position="1"/>
        <end position="33"/>
    </location>
</feature>
<dbReference type="FunCoup" id="A0A068UFX9">
    <property type="interactions" value="27"/>
</dbReference>
<dbReference type="OrthoDB" id="5296287at2759"/>
<proteinExistence type="inferred from homology"/>
<comment type="similarity">
    <text evidence="5">Belongs to the major facilitator superfamily. Phosphate:H(+) symporter (TC 2.A.1.9) family.</text>
</comment>
<feature type="transmembrane region" description="Helical" evidence="8">
    <location>
        <begin position="454"/>
        <end position="474"/>
    </location>
</feature>
<feature type="compositionally biased region" description="Low complexity" evidence="7">
    <location>
        <begin position="11"/>
        <end position="28"/>
    </location>
</feature>
<dbReference type="PROSITE" id="PS50850">
    <property type="entry name" value="MFS"/>
    <property type="match status" value="1"/>
</dbReference>
<accession>A0A068UFX9</accession>
<dbReference type="SUPFAM" id="SSF103473">
    <property type="entry name" value="MFS general substrate transporter"/>
    <property type="match status" value="1"/>
</dbReference>
<dbReference type="EMBL" id="HG739109">
    <property type="protein sequence ID" value="CDP07167.1"/>
    <property type="molecule type" value="Genomic_DNA"/>
</dbReference>
<protein>
    <recommendedName>
        <fullName evidence="9">Major facilitator superfamily (MFS) profile domain-containing protein</fullName>
    </recommendedName>
</protein>